<organism evidence="9 10">
    <name type="scientific">Paenibacillus solisilvae</name>
    <dbReference type="NCBI Taxonomy" id="2486751"/>
    <lineage>
        <taxon>Bacteria</taxon>
        <taxon>Bacillati</taxon>
        <taxon>Bacillota</taxon>
        <taxon>Bacilli</taxon>
        <taxon>Bacillales</taxon>
        <taxon>Paenibacillaceae</taxon>
        <taxon>Paenibacillus</taxon>
    </lineage>
</organism>
<comment type="caution">
    <text evidence="9">The sequence shown here is derived from an EMBL/GenBank/DDBJ whole genome shotgun (WGS) entry which is preliminary data.</text>
</comment>
<dbReference type="RefSeq" id="WP_379187380.1">
    <property type="nucleotide sequence ID" value="NZ_JBHSOW010000027.1"/>
</dbReference>
<evidence type="ECO:0000256" key="5">
    <source>
        <dbReference type="HAMAP-Rule" id="MF_01334"/>
    </source>
</evidence>
<proteinExistence type="inferred from homology"/>
<dbReference type="InterPro" id="IPR011035">
    <property type="entry name" value="Ribosomal_bL25/Gln-tRNA_synth"/>
</dbReference>
<dbReference type="Proteomes" id="UP001596047">
    <property type="component" value="Unassembled WGS sequence"/>
</dbReference>
<sequence length="216" mass="23611">MAILFKAEERTAGTRGELRKLRQQGIIPGVVYGTKLGNPVSISVNEKELMALLRSHPHALLDLDVPGAGKQPVMLTEVQRDSLSRSVLHIDFHQINMNETVKTPVRIELTGDSQGVREGGILQALLHELEVHCLPTAIPDVIEVDISGLQVGETLLVKDIKLPNGVTTKLDTEQLVVTILAPQKELTEAEAADQAVEAEEAKERAEDARMEVHTSE</sequence>
<feature type="domain" description="Large ribosomal subunit protein bL25 beta" evidence="8">
    <location>
        <begin position="101"/>
        <end position="183"/>
    </location>
</feature>
<name>A0ABW0VW07_9BACL</name>
<keyword evidence="3 5" id="KW-0689">Ribosomal protein</keyword>
<evidence type="ECO:0000313" key="10">
    <source>
        <dbReference type="Proteomes" id="UP001596047"/>
    </source>
</evidence>
<dbReference type="InterPro" id="IPR020930">
    <property type="entry name" value="Ribosomal_uL5_bac-type"/>
</dbReference>
<dbReference type="Gene3D" id="2.170.120.20">
    <property type="entry name" value="Ribosomal protein L25, beta domain"/>
    <property type="match status" value="1"/>
</dbReference>
<keyword evidence="2 5" id="KW-0694">RNA-binding</keyword>
<accession>A0ABW0VW07</accession>
<evidence type="ECO:0000256" key="3">
    <source>
        <dbReference type="ARBA" id="ARBA00022980"/>
    </source>
</evidence>
<evidence type="ECO:0000256" key="1">
    <source>
        <dbReference type="ARBA" id="ARBA00022730"/>
    </source>
</evidence>
<dbReference type="InterPro" id="IPR037121">
    <property type="entry name" value="Ribosomal_bL25_C"/>
</dbReference>
<dbReference type="PANTHER" id="PTHR33284:SF1">
    <property type="entry name" value="RIBOSOMAL PROTEIN L25_GLN-TRNA SYNTHETASE, ANTI-CODON-BINDING DOMAIN-CONTAINING PROTEIN"/>
    <property type="match status" value="1"/>
</dbReference>
<dbReference type="NCBIfam" id="TIGR00731">
    <property type="entry name" value="bL25_bact_ctc"/>
    <property type="match status" value="1"/>
</dbReference>
<reference evidence="10" key="1">
    <citation type="journal article" date="2019" name="Int. J. Syst. Evol. Microbiol.">
        <title>The Global Catalogue of Microorganisms (GCM) 10K type strain sequencing project: providing services to taxonomists for standard genome sequencing and annotation.</title>
        <authorList>
            <consortium name="The Broad Institute Genomics Platform"/>
            <consortium name="The Broad Institute Genome Sequencing Center for Infectious Disease"/>
            <person name="Wu L."/>
            <person name="Ma J."/>
        </authorList>
    </citation>
    <scope>NUCLEOTIDE SEQUENCE [LARGE SCALE GENOMIC DNA]</scope>
    <source>
        <strain evidence="10">CGMCC 1.3240</strain>
    </source>
</reference>
<dbReference type="Pfam" id="PF01386">
    <property type="entry name" value="Ribosomal_L25p"/>
    <property type="match status" value="1"/>
</dbReference>
<protein>
    <recommendedName>
        <fullName evidence="5">Large ribosomal subunit protein bL25</fullName>
    </recommendedName>
    <alternativeName>
        <fullName evidence="5">General stress protein CTC</fullName>
    </alternativeName>
</protein>
<dbReference type="CDD" id="cd00495">
    <property type="entry name" value="Ribosomal_L25_TL5_CTC"/>
    <property type="match status" value="1"/>
</dbReference>
<dbReference type="GO" id="GO:0005840">
    <property type="term" value="C:ribosome"/>
    <property type="evidence" value="ECO:0007669"/>
    <property type="project" value="UniProtKB-KW"/>
</dbReference>
<dbReference type="Gene3D" id="2.40.240.10">
    <property type="entry name" value="Ribosomal Protein L25, Chain P"/>
    <property type="match status" value="1"/>
</dbReference>
<keyword evidence="4 5" id="KW-0687">Ribonucleoprotein</keyword>
<dbReference type="InterPro" id="IPR001021">
    <property type="entry name" value="Ribosomal_bL25_long"/>
</dbReference>
<evidence type="ECO:0000256" key="6">
    <source>
        <dbReference type="SAM" id="MobiDB-lite"/>
    </source>
</evidence>
<dbReference type="SUPFAM" id="SSF50715">
    <property type="entry name" value="Ribosomal protein L25-like"/>
    <property type="match status" value="1"/>
</dbReference>
<keyword evidence="10" id="KW-1185">Reference proteome</keyword>
<feature type="domain" description="Large ribosomal subunit protein bL25 L25" evidence="7">
    <location>
        <begin position="6"/>
        <end position="92"/>
    </location>
</feature>
<feature type="compositionally biased region" description="Basic and acidic residues" evidence="6">
    <location>
        <begin position="199"/>
        <end position="216"/>
    </location>
</feature>
<evidence type="ECO:0000313" key="9">
    <source>
        <dbReference type="EMBL" id="MFC5648889.1"/>
    </source>
</evidence>
<dbReference type="InterPro" id="IPR029751">
    <property type="entry name" value="Ribosomal_L25_dom"/>
</dbReference>
<evidence type="ECO:0000256" key="4">
    <source>
        <dbReference type="ARBA" id="ARBA00023274"/>
    </source>
</evidence>
<dbReference type="InterPro" id="IPR020057">
    <property type="entry name" value="Ribosomal_bL25_b-dom"/>
</dbReference>
<evidence type="ECO:0000259" key="8">
    <source>
        <dbReference type="Pfam" id="PF14693"/>
    </source>
</evidence>
<dbReference type="Pfam" id="PF14693">
    <property type="entry name" value="Ribosomal_TL5_C"/>
    <property type="match status" value="1"/>
</dbReference>
<comment type="subunit">
    <text evidence="5">Part of the 50S ribosomal subunit; part of the 5S rRNA/L5/L18/L25 subcomplex. Contacts the 5S rRNA. Binds to the 5S rRNA independently of L5 and L18.</text>
</comment>
<dbReference type="HAMAP" id="MF_01334">
    <property type="entry name" value="Ribosomal_bL25_CTC"/>
    <property type="match status" value="1"/>
</dbReference>
<dbReference type="InterPro" id="IPR020056">
    <property type="entry name" value="Rbsml_bL25/Gln-tRNA_synth_N"/>
</dbReference>
<dbReference type="EMBL" id="JBHSOW010000027">
    <property type="protein sequence ID" value="MFC5648889.1"/>
    <property type="molecule type" value="Genomic_DNA"/>
</dbReference>
<comment type="function">
    <text evidence="5">This is one of the proteins that binds to the 5S RNA in the ribosome where it forms part of the central protuberance.</text>
</comment>
<comment type="similarity">
    <text evidence="5">Belongs to the bacterial ribosomal protein bL25 family. CTC subfamily.</text>
</comment>
<feature type="region of interest" description="Disordered" evidence="6">
    <location>
        <begin position="190"/>
        <end position="216"/>
    </location>
</feature>
<keyword evidence="1 5" id="KW-0699">rRNA-binding</keyword>
<evidence type="ECO:0000256" key="2">
    <source>
        <dbReference type="ARBA" id="ARBA00022884"/>
    </source>
</evidence>
<evidence type="ECO:0000259" key="7">
    <source>
        <dbReference type="Pfam" id="PF01386"/>
    </source>
</evidence>
<gene>
    <name evidence="5" type="primary">rplY</name>
    <name evidence="5" type="synonym">ctc</name>
    <name evidence="9" type="ORF">ACFPYJ_07065</name>
</gene>
<dbReference type="NCBIfam" id="NF004133">
    <property type="entry name" value="PRK05618.2-4"/>
    <property type="match status" value="1"/>
</dbReference>
<dbReference type="PANTHER" id="PTHR33284">
    <property type="entry name" value="RIBOSOMAL PROTEIN L25/GLN-TRNA SYNTHETASE, ANTI-CODON-BINDING DOMAIN-CONTAINING PROTEIN"/>
    <property type="match status" value="1"/>
</dbReference>